<dbReference type="Proteomes" id="UP000076874">
    <property type="component" value="Unassembled WGS sequence"/>
</dbReference>
<evidence type="ECO:0000259" key="1">
    <source>
        <dbReference type="Pfam" id="PF20183"/>
    </source>
</evidence>
<comment type="caution">
    <text evidence="2">The sequence shown here is derived from an EMBL/GenBank/DDBJ whole genome shotgun (WGS) entry which is preliminary data.</text>
</comment>
<reference evidence="2 3" key="1">
    <citation type="journal article" date="2016" name="Genome Biol. Evol.">
        <title>Divergent and convergent evolution of fungal pathogenicity.</title>
        <authorList>
            <person name="Shang Y."/>
            <person name="Xiao G."/>
            <person name="Zheng P."/>
            <person name="Cen K."/>
            <person name="Zhan S."/>
            <person name="Wang C."/>
        </authorList>
    </citation>
    <scope>NUCLEOTIDE SEQUENCE [LARGE SCALE GENOMIC DNA]</scope>
    <source>
        <strain evidence="2 3">RCEF 264</strain>
    </source>
</reference>
<feature type="domain" description="DUF6546" evidence="1">
    <location>
        <begin position="318"/>
        <end position="536"/>
    </location>
</feature>
<protein>
    <recommendedName>
        <fullName evidence="1">DUF6546 domain-containing protein</fullName>
    </recommendedName>
</protein>
<dbReference type="Pfam" id="PF20183">
    <property type="entry name" value="DUF6546"/>
    <property type="match status" value="1"/>
</dbReference>
<evidence type="ECO:0000313" key="2">
    <source>
        <dbReference type="EMBL" id="OAA57539.1"/>
    </source>
</evidence>
<sequence>MCSWQHLPWELRLRVLDYVERAPERHNLAACAAVAAEWQAPVERRTFSYLDVHSKEIDVFAAAVEGPQKSVRLNYIRHLHLHVRLGMYNCPNCLVPESPDTVHRNNVEFTRALWALLAVLATHNSRIGDDRLGQQHGLTLELSAASFSDAHHTFTDFRCQRGYPRFRVPADLDPAYTAYTERMERRRHAKANQHSVIRRLTRPYAQLHLQRDAFQSPWTLKAQRVMGGRPLALDFGNKGSDSSSNGGGGGLCRINIVRGLVIRRQFYRCISPDVLMLLLNPGLRCIRQLRIETWRPVLPFALRECINGYARLLKGLPRQLDAFHLHIEHHRRVPYHDETWAHLPSALNLSKQLVFASRSLVHVSVSYTPADASQFLSMVAGMPVCQPDGTQVDVNWPAGEPRQWPRLQTLALNTATLAPSMPWTLGEQLLVCAADTAACMPALTVMELWNPFAGEECYVQFEARTIPPKITLRAVWDARRVWTDRCRKRWSRVANMHYPNHPLEVSIEPLAADAVGPEQGYTGVLQHLQLRDKIVDPVSYYQMQWEEAHNFEG</sequence>
<name>A0A167QDF9_9HYPO</name>
<keyword evidence="3" id="KW-1185">Reference proteome</keyword>
<dbReference type="STRING" id="1081102.A0A167QDF9"/>
<gene>
    <name evidence="2" type="ORF">SPI_07198</name>
</gene>
<dbReference type="EMBL" id="AZHD01000014">
    <property type="protein sequence ID" value="OAA57539.1"/>
    <property type="molecule type" value="Genomic_DNA"/>
</dbReference>
<dbReference type="InterPro" id="IPR046676">
    <property type="entry name" value="DUF6546"/>
</dbReference>
<organism evidence="2 3">
    <name type="scientific">Niveomyces insectorum RCEF 264</name>
    <dbReference type="NCBI Taxonomy" id="1081102"/>
    <lineage>
        <taxon>Eukaryota</taxon>
        <taxon>Fungi</taxon>
        <taxon>Dikarya</taxon>
        <taxon>Ascomycota</taxon>
        <taxon>Pezizomycotina</taxon>
        <taxon>Sordariomycetes</taxon>
        <taxon>Hypocreomycetidae</taxon>
        <taxon>Hypocreales</taxon>
        <taxon>Cordycipitaceae</taxon>
        <taxon>Niveomyces</taxon>
    </lineage>
</organism>
<accession>A0A167QDF9</accession>
<dbReference type="AlphaFoldDB" id="A0A167QDF9"/>
<proteinExistence type="predicted"/>
<dbReference type="OrthoDB" id="4802432at2759"/>
<evidence type="ECO:0000313" key="3">
    <source>
        <dbReference type="Proteomes" id="UP000076874"/>
    </source>
</evidence>